<evidence type="ECO:0000313" key="3">
    <source>
        <dbReference type="Proteomes" id="UP001500236"/>
    </source>
</evidence>
<dbReference type="EMBL" id="BAAAVT010000016">
    <property type="protein sequence ID" value="GAA3071564.1"/>
    <property type="molecule type" value="Genomic_DNA"/>
</dbReference>
<dbReference type="Gene3D" id="3.40.630.30">
    <property type="match status" value="1"/>
</dbReference>
<protein>
    <recommendedName>
        <fullName evidence="1">N-acetyltransferase domain-containing protein</fullName>
    </recommendedName>
</protein>
<keyword evidence="3" id="KW-1185">Reference proteome</keyword>
<dbReference type="PANTHER" id="PTHR43792">
    <property type="entry name" value="GNAT FAMILY, PUTATIVE (AFU_ORTHOLOGUE AFUA_3G00765)-RELATED-RELATED"/>
    <property type="match status" value="1"/>
</dbReference>
<feature type="domain" description="N-acetyltransferase" evidence="1">
    <location>
        <begin position="18"/>
        <end position="178"/>
    </location>
</feature>
<evidence type="ECO:0000259" key="1">
    <source>
        <dbReference type="PROSITE" id="PS51186"/>
    </source>
</evidence>
<proteinExistence type="predicted"/>
<dbReference type="InterPro" id="IPR016181">
    <property type="entry name" value="Acyl_CoA_acyltransferase"/>
</dbReference>
<dbReference type="InterPro" id="IPR000182">
    <property type="entry name" value="GNAT_dom"/>
</dbReference>
<dbReference type="PROSITE" id="PS51186">
    <property type="entry name" value="GNAT"/>
    <property type="match status" value="1"/>
</dbReference>
<comment type="caution">
    <text evidence="2">The sequence shown here is derived from an EMBL/GenBank/DDBJ whole genome shotgun (WGS) entry which is preliminary data.</text>
</comment>
<sequence length="190" mass="20776">MCTEPPQAAPSAAAATDLTLTPPDLDDLIELHAIYSDPRVWTHFPYARHTDESQTAELIRVWRRSWQEHGLGPWIVRDPQSGAMLGHGGCAVRGGFCWNLGYRFAAEAHGRGYATQVARAGTSAARAVRPELPVIAYLLEHNRASARVAEKAGLLLRHRGPDAGNPDPDAVRLIFADRELSREQVAQALA</sequence>
<dbReference type="Pfam" id="PF13302">
    <property type="entry name" value="Acetyltransf_3"/>
    <property type="match status" value="1"/>
</dbReference>
<dbReference type="RefSeq" id="WP_344684293.1">
    <property type="nucleotide sequence ID" value="NZ_BAAAVT010000016.1"/>
</dbReference>
<dbReference type="SUPFAM" id="SSF55729">
    <property type="entry name" value="Acyl-CoA N-acyltransferases (Nat)"/>
    <property type="match status" value="1"/>
</dbReference>
<reference evidence="3" key="1">
    <citation type="journal article" date="2019" name="Int. J. Syst. Evol. Microbiol.">
        <title>The Global Catalogue of Microorganisms (GCM) 10K type strain sequencing project: providing services to taxonomists for standard genome sequencing and annotation.</title>
        <authorList>
            <consortium name="The Broad Institute Genomics Platform"/>
            <consortium name="The Broad Institute Genome Sequencing Center for Infectious Disease"/>
            <person name="Wu L."/>
            <person name="Ma J."/>
        </authorList>
    </citation>
    <scope>NUCLEOTIDE SEQUENCE [LARGE SCALE GENOMIC DNA]</scope>
    <source>
        <strain evidence="3">JCM 14309</strain>
    </source>
</reference>
<dbReference type="InterPro" id="IPR051531">
    <property type="entry name" value="N-acetyltransferase"/>
</dbReference>
<dbReference type="PANTHER" id="PTHR43792:SF1">
    <property type="entry name" value="N-ACETYLTRANSFERASE DOMAIN-CONTAINING PROTEIN"/>
    <property type="match status" value="1"/>
</dbReference>
<organism evidence="2 3">
    <name type="scientific">Nesterenkonia aethiopica</name>
    <dbReference type="NCBI Taxonomy" id="269144"/>
    <lineage>
        <taxon>Bacteria</taxon>
        <taxon>Bacillati</taxon>
        <taxon>Actinomycetota</taxon>
        <taxon>Actinomycetes</taxon>
        <taxon>Micrococcales</taxon>
        <taxon>Micrococcaceae</taxon>
        <taxon>Nesterenkonia</taxon>
    </lineage>
</organism>
<accession>A0ABP6M1D1</accession>
<dbReference type="Proteomes" id="UP001500236">
    <property type="component" value="Unassembled WGS sequence"/>
</dbReference>
<evidence type="ECO:0000313" key="2">
    <source>
        <dbReference type="EMBL" id="GAA3071564.1"/>
    </source>
</evidence>
<name>A0ABP6M1D1_9MICC</name>
<gene>
    <name evidence="2" type="ORF">GCM10010529_24680</name>
</gene>